<dbReference type="Proteomes" id="UP001434883">
    <property type="component" value="Unassembled WGS sequence"/>
</dbReference>
<protein>
    <submittedName>
        <fullName evidence="1">Uncharacterized protein</fullName>
    </submittedName>
</protein>
<reference evidence="1 2" key="1">
    <citation type="submission" date="2021-06" db="EMBL/GenBank/DDBJ databases">
        <authorList>
            <person name="Palmer J.M."/>
        </authorList>
    </citation>
    <scope>NUCLEOTIDE SEQUENCE [LARGE SCALE GENOMIC DNA]</scope>
    <source>
        <strain evidence="1 2">XC_2019</strain>
        <tissue evidence="1">Muscle</tissue>
    </source>
</reference>
<organism evidence="1 2">
    <name type="scientific">Xenoophorus captivus</name>
    <dbReference type="NCBI Taxonomy" id="1517983"/>
    <lineage>
        <taxon>Eukaryota</taxon>
        <taxon>Metazoa</taxon>
        <taxon>Chordata</taxon>
        <taxon>Craniata</taxon>
        <taxon>Vertebrata</taxon>
        <taxon>Euteleostomi</taxon>
        <taxon>Actinopterygii</taxon>
        <taxon>Neopterygii</taxon>
        <taxon>Teleostei</taxon>
        <taxon>Neoteleostei</taxon>
        <taxon>Acanthomorphata</taxon>
        <taxon>Ovalentaria</taxon>
        <taxon>Atherinomorphae</taxon>
        <taxon>Cyprinodontiformes</taxon>
        <taxon>Goodeidae</taxon>
        <taxon>Xenoophorus</taxon>
    </lineage>
</organism>
<sequence>SSGKMGLTRGSTGCNLVHQMVCCMEPSGKSFCGKQFQQKKNRHFQKDASSTNA</sequence>
<dbReference type="EMBL" id="JAHRIN010050428">
    <property type="protein sequence ID" value="MEQ2208231.1"/>
    <property type="molecule type" value="Genomic_DNA"/>
</dbReference>
<accession>A0ABV0RJ75</accession>
<name>A0ABV0RJ75_9TELE</name>
<evidence type="ECO:0000313" key="2">
    <source>
        <dbReference type="Proteomes" id="UP001434883"/>
    </source>
</evidence>
<comment type="caution">
    <text evidence="1">The sequence shown here is derived from an EMBL/GenBank/DDBJ whole genome shotgun (WGS) entry which is preliminary data.</text>
</comment>
<proteinExistence type="predicted"/>
<keyword evidence="2" id="KW-1185">Reference proteome</keyword>
<feature type="non-terminal residue" evidence="1">
    <location>
        <position position="1"/>
    </location>
</feature>
<evidence type="ECO:0000313" key="1">
    <source>
        <dbReference type="EMBL" id="MEQ2208231.1"/>
    </source>
</evidence>
<gene>
    <name evidence="1" type="ORF">XENOCAPTIV_004356</name>
</gene>